<dbReference type="InterPro" id="IPR004861">
    <property type="entry name" value="Siw14-like"/>
</dbReference>
<feature type="compositionally biased region" description="Basic and acidic residues" evidence="1">
    <location>
        <begin position="275"/>
        <end position="286"/>
    </location>
</feature>
<dbReference type="Proteomes" id="UP000818624">
    <property type="component" value="Chromosome 5"/>
</dbReference>
<gene>
    <name evidence="2" type="ORF">GLX27_004071</name>
</gene>
<feature type="compositionally biased region" description="Basic and acidic residues" evidence="1">
    <location>
        <begin position="307"/>
        <end position="318"/>
    </location>
</feature>
<dbReference type="PANTHER" id="PTHR31126">
    <property type="entry name" value="TYROSINE-PROTEIN PHOSPHATASE"/>
    <property type="match status" value="1"/>
</dbReference>
<feature type="compositionally biased region" description="Acidic residues" evidence="1">
    <location>
        <begin position="412"/>
        <end position="444"/>
    </location>
</feature>
<protein>
    <recommendedName>
        <fullName evidence="4">Protein-tyrosine-phosphatase</fullName>
    </recommendedName>
</protein>
<dbReference type="Gene3D" id="3.90.190.10">
    <property type="entry name" value="Protein tyrosine phosphatase superfamily"/>
    <property type="match status" value="1"/>
</dbReference>
<keyword evidence="3" id="KW-1185">Reference proteome</keyword>
<feature type="region of interest" description="Disordered" evidence="1">
    <location>
        <begin position="384"/>
        <end position="456"/>
    </location>
</feature>
<feature type="region of interest" description="Disordered" evidence="1">
    <location>
        <begin position="261"/>
        <end position="326"/>
    </location>
</feature>
<accession>A0ABY8EV50</accession>
<evidence type="ECO:0008006" key="4">
    <source>
        <dbReference type="Google" id="ProtNLM"/>
    </source>
</evidence>
<dbReference type="Pfam" id="PF03162">
    <property type="entry name" value="Y_phosphatase2"/>
    <property type="match status" value="1"/>
</dbReference>
<proteinExistence type="predicted"/>
<name>A0ABY8EV50_MALFU</name>
<organism evidence="2 3">
    <name type="scientific">Malassezia furfur</name>
    <name type="common">Pityriasis versicolor infection agent</name>
    <name type="synonym">Pityrosporum furfur</name>
    <dbReference type="NCBI Taxonomy" id="55194"/>
    <lineage>
        <taxon>Eukaryota</taxon>
        <taxon>Fungi</taxon>
        <taxon>Dikarya</taxon>
        <taxon>Basidiomycota</taxon>
        <taxon>Ustilaginomycotina</taxon>
        <taxon>Malasseziomycetes</taxon>
        <taxon>Malasseziales</taxon>
        <taxon>Malasseziaceae</taxon>
        <taxon>Malassezia</taxon>
    </lineage>
</organism>
<evidence type="ECO:0000256" key="1">
    <source>
        <dbReference type="SAM" id="MobiDB-lite"/>
    </source>
</evidence>
<reference evidence="2 3" key="1">
    <citation type="journal article" date="2020" name="Elife">
        <title>Loss of centromere function drives karyotype evolution in closely related Malassezia species.</title>
        <authorList>
            <person name="Sankaranarayanan S.R."/>
            <person name="Ianiri G."/>
            <person name="Coelho M.A."/>
            <person name="Reza M.H."/>
            <person name="Thimmappa B.C."/>
            <person name="Ganguly P."/>
            <person name="Vadnala R.N."/>
            <person name="Sun S."/>
            <person name="Siddharthan R."/>
            <person name="Tellgren-Roth C."/>
            <person name="Dawson T.L."/>
            <person name="Heitman J."/>
            <person name="Sanyal K."/>
        </authorList>
    </citation>
    <scope>NUCLEOTIDE SEQUENCE [LARGE SCALE GENOMIC DNA]</scope>
    <source>
        <strain evidence="2">CBS14141</strain>
    </source>
</reference>
<dbReference type="EMBL" id="CP046238">
    <property type="protein sequence ID" value="WFD49391.1"/>
    <property type="molecule type" value="Genomic_DNA"/>
</dbReference>
<dbReference type="SUPFAM" id="SSF52799">
    <property type="entry name" value="(Phosphotyrosine protein) phosphatases II"/>
    <property type="match status" value="1"/>
</dbReference>
<evidence type="ECO:0000313" key="2">
    <source>
        <dbReference type="EMBL" id="WFD49391.1"/>
    </source>
</evidence>
<evidence type="ECO:0000313" key="3">
    <source>
        <dbReference type="Proteomes" id="UP000818624"/>
    </source>
</evidence>
<dbReference type="PANTHER" id="PTHR31126:SF14">
    <property type="entry name" value="TYROSINE-PROTEIN PHOSPHATASE OCA6-RELATED"/>
    <property type="match status" value="1"/>
</dbReference>
<sequence>MGRVPLAPPMRFGTIAFPPPCVGTTESETSSGEMARATTFSECLYCGAYPKLRNLPFLETLHLRTIVSLTPQPLDSDPAIAAWAQRQNGGTGVRIIHVRTEKPKEDTGGLSREGAARAMLELLNRENLPLYVHCLDGVEVTCMLVACLRKIQAWTETSIRVELARGLLVAPNRLAGTSYGLPKHLAHFLDHYGEPDGVLLPERARIPTWVWPALAAHPNWRTEDAAFHHPSLRIHFQRSEHYVEAQRVRFGAVWTAASWPRSRTPSSLSASDFSELSHRGSDERASSHASSEYSDSRPHSAAGHAHGMHDGPGADHDALGAPAAPASHDMELLTPRARPVQDAGDVEPLTPREYRGERAAGAAHPHDPQRTPLVAAYDAHVPTERTWRRDVPPLGEATHAPAGDADARDDALVDDEGAGDDTLVDDDELVDEEDEEYDDDDDDPSQVLDALDLEGY</sequence>
<dbReference type="InterPro" id="IPR029021">
    <property type="entry name" value="Prot-tyrosine_phosphatase-like"/>
</dbReference>